<evidence type="ECO:0000256" key="14">
    <source>
        <dbReference type="SAM" id="Phobius"/>
    </source>
</evidence>
<comment type="similarity">
    <text evidence="2 13">Belongs to the amiloride-sensitive sodium channel (TC 1.A.6) family.</text>
</comment>
<comment type="subcellular location">
    <subcellularLocation>
        <location evidence="1">Membrane</location>
        <topology evidence="1">Multi-pass membrane protein</topology>
    </subcellularLocation>
</comment>
<evidence type="ECO:0000256" key="2">
    <source>
        <dbReference type="ARBA" id="ARBA00007193"/>
    </source>
</evidence>
<evidence type="ECO:0000256" key="7">
    <source>
        <dbReference type="ARBA" id="ARBA00023053"/>
    </source>
</evidence>
<keyword evidence="12 13" id="KW-0407">Ion channel</keyword>
<feature type="transmembrane region" description="Helical" evidence="14">
    <location>
        <begin position="447"/>
        <end position="466"/>
    </location>
</feature>
<evidence type="ECO:0000313" key="16">
    <source>
        <dbReference type="WBParaSite" id="PgR095X_g012_t03"/>
    </source>
</evidence>
<keyword evidence="8 13" id="KW-0406">Ion transport</keyword>
<evidence type="ECO:0000256" key="9">
    <source>
        <dbReference type="ARBA" id="ARBA00023136"/>
    </source>
</evidence>
<keyword evidence="4 13" id="KW-0894">Sodium channel</keyword>
<dbReference type="Gene3D" id="1.10.287.770">
    <property type="entry name" value="YojJ-like"/>
    <property type="match status" value="1"/>
</dbReference>
<dbReference type="PRINTS" id="PR01078">
    <property type="entry name" value="AMINACHANNEL"/>
</dbReference>
<dbReference type="Pfam" id="PF00858">
    <property type="entry name" value="ASC"/>
    <property type="match status" value="1"/>
</dbReference>
<evidence type="ECO:0000256" key="4">
    <source>
        <dbReference type="ARBA" id="ARBA00022461"/>
    </source>
</evidence>
<proteinExistence type="inferred from homology"/>
<evidence type="ECO:0000256" key="13">
    <source>
        <dbReference type="RuleBase" id="RU000679"/>
    </source>
</evidence>
<keyword evidence="5 13" id="KW-0812">Transmembrane</keyword>
<keyword evidence="9 14" id="KW-0472">Membrane</keyword>
<keyword evidence="11 13" id="KW-0739">Sodium transport</keyword>
<reference evidence="16" key="1">
    <citation type="submission" date="2022-11" db="UniProtKB">
        <authorList>
            <consortium name="WormBaseParasite"/>
        </authorList>
    </citation>
    <scope>IDENTIFICATION</scope>
</reference>
<dbReference type="PANTHER" id="PTHR11690:SF1">
    <property type="entry name" value="DEGENERIN LIKE"/>
    <property type="match status" value="1"/>
</dbReference>
<name>A0A915C7I0_PARUN</name>
<evidence type="ECO:0000256" key="3">
    <source>
        <dbReference type="ARBA" id="ARBA00022448"/>
    </source>
</evidence>
<keyword evidence="6 14" id="KW-1133">Transmembrane helix</keyword>
<protein>
    <submittedName>
        <fullName evidence="16">Hcy-binding domain-containing protein</fullName>
    </submittedName>
</protein>
<organism evidence="15 16">
    <name type="scientific">Parascaris univalens</name>
    <name type="common">Nematode worm</name>
    <dbReference type="NCBI Taxonomy" id="6257"/>
    <lineage>
        <taxon>Eukaryota</taxon>
        <taxon>Metazoa</taxon>
        <taxon>Ecdysozoa</taxon>
        <taxon>Nematoda</taxon>
        <taxon>Chromadorea</taxon>
        <taxon>Rhabditida</taxon>
        <taxon>Spirurina</taxon>
        <taxon>Ascaridomorpha</taxon>
        <taxon>Ascaridoidea</taxon>
        <taxon>Ascarididae</taxon>
        <taxon>Parascaris</taxon>
    </lineage>
</organism>
<dbReference type="PANTHER" id="PTHR11690">
    <property type="entry name" value="AMILORIDE-SENSITIVE SODIUM CHANNEL-RELATED"/>
    <property type="match status" value="1"/>
</dbReference>
<evidence type="ECO:0000256" key="6">
    <source>
        <dbReference type="ARBA" id="ARBA00022989"/>
    </source>
</evidence>
<dbReference type="WBParaSite" id="PgR095X_g012_t03">
    <property type="protein sequence ID" value="PgR095X_g012_t03"/>
    <property type="gene ID" value="PgR095X_g012"/>
</dbReference>
<dbReference type="GO" id="GO:0005886">
    <property type="term" value="C:plasma membrane"/>
    <property type="evidence" value="ECO:0007669"/>
    <property type="project" value="TreeGrafter"/>
</dbReference>
<keyword evidence="10" id="KW-0325">Glycoprotein</keyword>
<evidence type="ECO:0000256" key="11">
    <source>
        <dbReference type="ARBA" id="ARBA00023201"/>
    </source>
</evidence>
<keyword evidence="7" id="KW-0915">Sodium</keyword>
<evidence type="ECO:0000256" key="5">
    <source>
        <dbReference type="ARBA" id="ARBA00022692"/>
    </source>
</evidence>
<keyword evidence="15" id="KW-1185">Reference proteome</keyword>
<evidence type="ECO:0000256" key="12">
    <source>
        <dbReference type="ARBA" id="ARBA00023303"/>
    </source>
</evidence>
<sequence>MKGLSVVETSCSASANGISKMVEHKPRIVLSRVLDSVCDPGGNDPPPWTNELHGLSQALFSKTPRMRIFWWFIILICIICGTTTTVLVILEYIHGPTATSTTIRLTESLELPAITVCPKIADAFDLSPLFSDMRTSIPEITDEQRFDLLRFWIGGTGFENMKTLQTFNESYLSKLDEFYKKWSKGYTYEQFFNTVHNKYGYSCRDLFYKCELGGQTCDCCSKIFQKRVVMRRGICYETRRGVNQTKADDIGRLVVLMKALVSVTSYQYGYVQPQMIVYVTDNYDHVVDFPRFYLYQNQWNRMRFTARFIELLQHPDICTEKIVGKDAACFIRRWLLSNVVYPYNCTFPYLNITIPQKVQACSPFTIASNYYNAIQLGWFNDVVNEVCTPGCKRWDYTISLQQSETLQPFKDYAFNLEASYNELQYEYIKEVYTTSVPGFMSQIGGQFGFFLGLSILTFIQITLYILHYCAIRILRAINYCMRWIANIAECQRRVYPVGRSVQSSKRPRASWCFKHSLSLDPVDQFPSDKIEIEDGRDTYNARAHSVKGSTLDRTANIYRSRWDEEGIQRRSYSIAGDRPPQGNFRRLLPSVRRNAPRMARTRQEQIEEPLKWYSPCRTSLSQSIESYTSRGSLTERANANLSTRACHRTKGLSKSVIQPENGVY</sequence>
<keyword evidence="3 13" id="KW-0813">Transport</keyword>
<dbReference type="InterPro" id="IPR001873">
    <property type="entry name" value="ENaC"/>
</dbReference>
<evidence type="ECO:0000256" key="8">
    <source>
        <dbReference type="ARBA" id="ARBA00023065"/>
    </source>
</evidence>
<evidence type="ECO:0000313" key="15">
    <source>
        <dbReference type="Proteomes" id="UP000887569"/>
    </source>
</evidence>
<feature type="transmembrane region" description="Helical" evidence="14">
    <location>
        <begin position="68"/>
        <end position="90"/>
    </location>
</feature>
<accession>A0A915C7I0</accession>
<dbReference type="AlphaFoldDB" id="A0A915C7I0"/>
<evidence type="ECO:0000256" key="1">
    <source>
        <dbReference type="ARBA" id="ARBA00004141"/>
    </source>
</evidence>
<evidence type="ECO:0000256" key="10">
    <source>
        <dbReference type="ARBA" id="ARBA00023180"/>
    </source>
</evidence>
<dbReference type="GO" id="GO:0015280">
    <property type="term" value="F:ligand-gated sodium channel activity"/>
    <property type="evidence" value="ECO:0007669"/>
    <property type="project" value="TreeGrafter"/>
</dbReference>
<dbReference type="Proteomes" id="UP000887569">
    <property type="component" value="Unplaced"/>
</dbReference>